<dbReference type="GO" id="GO:0061630">
    <property type="term" value="F:ubiquitin protein ligase activity"/>
    <property type="evidence" value="ECO:0007669"/>
    <property type="project" value="InterPro"/>
</dbReference>
<protein>
    <recommendedName>
        <fullName evidence="1">Anaphase-promoting complex subunit 11 RING-H2 finger domain-containing protein</fullName>
    </recommendedName>
</protein>
<sequence>MMVQGMVSSCRHSCWSWWDWDWISLSQLLLPGLDLINQLLQVLVNEPPEVVQINHGQSLQRLTSQALKHDPRHLLLPILLPQLLQLLVGFHNPLPQKGLLVDHLFALRRASMFGVHQACNHAFHRHCIIKCVNSETSQSHCPIAGSRNSKDERKTRITFRKLGSQ</sequence>
<name>A0A4Y1RPY6_PRUDU</name>
<feature type="domain" description="Anaphase-promoting complex subunit 11 RING-H2 finger" evidence="1">
    <location>
        <begin position="117"/>
        <end position="144"/>
    </location>
</feature>
<dbReference type="Gene3D" id="3.30.40.10">
    <property type="entry name" value="Zinc/RING finger domain, C3HC4 (zinc finger)"/>
    <property type="match status" value="1"/>
</dbReference>
<dbReference type="SUPFAM" id="SSF57850">
    <property type="entry name" value="RING/U-box"/>
    <property type="match status" value="1"/>
</dbReference>
<reference evidence="2" key="1">
    <citation type="journal article" date="2019" name="Science">
        <title>Mutation of a bHLH transcription factor allowed almond domestication.</title>
        <authorList>
            <person name="Sanchez-Perez R."/>
            <person name="Pavan S."/>
            <person name="Mazzeo R."/>
            <person name="Moldovan C."/>
            <person name="Aiese Cigliano R."/>
            <person name="Del Cueto J."/>
            <person name="Ricciardi F."/>
            <person name="Lotti C."/>
            <person name="Ricciardi L."/>
            <person name="Dicenta F."/>
            <person name="Lopez-Marques R.L."/>
            <person name="Lindberg Moller B."/>
        </authorList>
    </citation>
    <scope>NUCLEOTIDE SEQUENCE</scope>
</reference>
<dbReference type="InterPro" id="IPR024991">
    <property type="entry name" value="RING-H2_APC11"/>
</dbReference>
<dbReference type="AlphaFoldDB" id="A0A4Y1RPY6"/>
<dbReference type="GO" id="GO:0008270">
    <property type="term" value="F:zinc ion binding"/>
    <property type="evidence" value="ECO:0007669"/>
    <property type="project" value="InterPro"/>
</dbReference>
<dbReference type="InterPro" id="IPR013083">
    <property type="entry name" value="Znf_RING/FYVE/PHD"/>
</dbReference>
<organism evidence="2">
    <name type="scientific">Prunus dulcis</name>
    <name type="common">Almond</name>
    <name type="synonym">Amygdalus dulcis</name>
    <dbReference type="NCBI Taxonomy" id="3755"/>
    <lineage>
        <taxon>Eukaryota</taxon>
        <taxon>Viridiplantae</taxon>
        <taxon>Streptophyta</taxon>
        <taxon>Embryophyta</taxon>
        <taxon>Tracheophyta</taxon>
        <taxon>Spermatophyta</taxon>
        <taxon>Magnoliopsida</taxon>
        <taxon>eudicotyledons</taxon>
        <taxon>Gunneridae</taxon>
        <taxon>Pentapetalae</taxon>
        <taxon>rosids</taxon>
        <taxon>fabids</taxon>
        <taxon>Rosales</taxon>
        <taxon>Rosaceae</taxon>
        <taxon>Amygdaloideae</taxon>
        <taxon>Amygdaleae</taxon>
        <taxon>Prunus</taxon>
    </lineage>
</organism>
<dbReference type="Pfam" id="PF12861">
    <property type="entry name" value="zf-ANAPC11"/>
    <property type="match status" value="1"/>
</dbReference>
<proteinExistence type="predicted"/>
<evidence type="ECO:0000313" key="2">
    <source>
        <dbReference type="EMBL" id="BBH06421.1"/>
    </source>
</evidence>
<gene>
    <name evidence="2" type="ORF">Prudu_018071</name>
</gene>
<dbReference type="EMBL" id="AP019302">
    <property type="protein sequence ID" value="BBH06421.1"/>
    <property type="molecule type" value="Genomic_DNA"/>
</dbReference>
<evidence type="ECO:0000259" key="1">
    <source>
        <dbReference type="Pfam" id="PF12861"/>
    </source>
</evidence>
<dbReference type="GO" id="GO:0097602">
    <property type="term" value="F:cullin family protein binding"/>
    <property type="evidence" value="ECO:0007669"/>
    <property type="project" value="InterPro"/>
</dbReference>
<accession>A0A4Y1RPY6</accession>
<dbReference type="GO" id="GO:0031145">
    <property type="term" value="P:anaphase-promoting complex-dependent catabolic process"/>
    <property type="evidence" value="ECO:0007669"/>
    <property type="project" value="InterPro"/>
</dbReference>
<dbReference type="GO" id="GO:0005680">
    <property type="term" value="C:anaphase-promoting complex"/>
    <property type="evidence" value="ECO:0007669"/>
    <property type="project" value="InterPro"/>
</dbReference>